<evidence type="ECO:0000256" key="6">
    <source>
        <dbReference type="SAM" id="MobiDB-lite"/>
    </source>
</evidence>
<keyword evidence="5 7" id="KW-0472">Membrane</keyword>
<dbReference type="GO" id="GO:0022857">
    <property type="term" value="F:transmembrane transporter activity"/>
    <property type="evidence" value="ECO:0007669"/>
    <property type="project" value="InterPro"/>
</dbReference>
<accession>A0A5C3M8Y9</accession>
<dbReference type="PANTHER" id="PTHR23506">
    <property type="entry name" value="GH10249P"/>
    <property type="match status" value="1"/>
</dbReference>
<dbReference type="PANTHER" id="PTHR23506:SF23">
    <property type="entry name" value="GH10249P"/>
    <property type="match status" value="1"/>
</dbReference>
<dbReference type="InterPro" id="IPR050930">
    <property type="entry name" value="MFS_Vesicular_Transporter"/>
</dbReference>
<keyword evidence="2" id="KW-0813">Transport</keyword>
<feature type="transmembrane region" description="Helical" evidence="7">
    <location>
        <begin position="311"/>
        <end position="332"/>
    </location>
</feature>
<dbReference type="InterPro" id="IPR036259">
    <property type="entry name" value="MFS_trans_sf"/>
</dbReference>
<dbReference type="STRING" id="68775.A0A5C3M8Y9"/>
<evidence type="ECO:0000256" key="1">
    <source>
        <dbReference type="ARBA" id="ARBA00004141"/>
    </source>
</evidence>
<proteinExistence type="predicted"/>
<dbReference type="EMBL" id="ML213595">
    <property type="protein sequence ID" value="TFK40896.1"/>
    <property type="molecule type" value="Genomic_DNA"/>
</dbReference>
<evidence type="ECO:0000259" key="8">
    <source>
        <dbReference type="PROSITE" id="PS50850"/>
    </source>
</evidence>
<evidence type="ECO:0000256" key="7">
    <source>
        <dbReference type="SAM" id="Phobius"/>
    </source>
</evidence>
<sequence>MPFTSTPQPPAIAVVSNHPPRGLKWRSSYWFTTFVVGLGIATDLLVYSIIIPVMPFHLESLGYRGISSLTGWLLFAYSAGLVLSTIPIAMLSERYHARRLPLIIGLLVLIGSQVMLMEAPSYAVMCIARVLQGIGSSMVWVVGLALLCDSTPEIFIGRQLGIAMSGLSIGVMVGPPVGGALYERFGYRGPIVFGLIVTVLDLLGRLFIVERKDAILWGVDPAASVVSMPEDVASTSGAQQKAPESKHQDGPQHPPNSRPLSLINVVVRLCKSPRAVVAFVITLTYGLVYSSQEPSIPLHLQRVWGFDSRRVGLVFIAAVVPTLFSSPLAGYYSDKLGTGWTVFLCLSLSLPWWVVVIIQGRVELFIVAFAIENFFTSGTISPLTAELAAVSREIEGVGYAHVYGAFNIAYGIGTSVGPIVGGQMYDHLKHGWSALCLLATGILGVCLIPTFFFVGDESLFTKLKTRLKLKVRTSL</sequence>
<keyword evidence="4 7" id="KW-1133">Transmembrane helix</keyword>
<name>A0A5C3M8Y9_9AGAR</name>
<feature type="region of interest" description="Disordered" evidence="6">
    <location>
        <begin position="236"/>
        <end position="258"/>
    </location>
</feature>
<feature type="transmembrane region" description="Helical" evidence="7">
    <location>
        <begin position="71"/>
        <end position="92"/>
    </location>
</feature>
<dbReference type="CDD" id="cd17325">
    <property type="entry name" value="MFS_MdtG_SLC18_like"/>
    <property type="match status" value="1"/>
</dbReference>
<feature type="transmembrane region" description="Helical" evidence="7">
    <location>
        <begin position="122"/>
        <end position="148"/>
    </location>
</feature>
<dbReference type="Pfam" id="PF07690">
    <property type="entry name" value="MFS_1"/>
    <property type="match status" value="2"/>
</dbReference>
<dbReference type="OrthoDB" id="440553at2759"/>
<feature type="transmembrane region" description="Helical" evidence="7">
    <location>
        <begin position="397"/>
        <end position="420"/>
    </location>
</feature>
<dbReference type="PROSITE" id="PS50850">
    <property type="entry name" value="MFS"/>
    <property type="match status" value="1"/>
</dbReference>
<evidence type="ECO:0000256" key="2">
    <source>
        <dbReference type="ARBA" id="ARBA00022448"/>
    </source>
</evidence>
<comment type="subcellular location">
    <subcellularLocation>
        <location evidence="1">Membrane</location>
        <topology evidence="1">Multi-pass membrane protein</topology>
    </subcellularLocation>
</comment>
<gene>
    <name evidence="9" type="ORF">BDQ12DRAFT_413010</name>
</gene>
<keyword evidence="10" id="KW-1185">Reference proteome</keyword>
<organism evidence="9 10">
    <name type="scientific">Crucibulum laeve</name>
    <dbReference type="NCBI Taxonomy" id="68775"/>
    <lineage>
        <taxon>Eukaryota</taxon>
        <taxon>Fungi</taxon>
        <taxon>Dikarya</taxon>
        <taxon>Basidiomycota</taxon>
        <taxon>Agaricomycotina</taxon>
        <taxon>Agaricomycetes</taxon>
        <taxon>Agaricomycetidae</taxon>
        <taxon>Agaricales</taxon>
        <taxon>Agaricineae</taxon>
        <taxon>Nidulariaceae</taxon>
        <taxon>Crucibulum</taxon>
    </lineage>
</organism>
<feature type="transmembrane region" description="Helical" evidence="7">
    <location>
        <begin position="432"/>
        <end position="454"/>
    </location>
</feature>
<keyword evidence="3 7" id="KW-0812">Transmembrane</keyword>
<feature type="domain" description="Major facilitator superfamily (MFS) profile" evidence="8">
    <location>
        <begin position="32"/>
        <end position="458"/>
    </location>
</feature>
<evidence type="ECO:0000313" key="9">
    <source>
        <dbReference type="EMBL" id="TFK40896.1"/>
    </source>
</evidence>
<feature type="transmembrane region" description="Helical" evidence="7">
    <location>
        <begin position="160"/>
        <end position="181"/>
    </location>
</feature>
<protein>
    <submittedName>
        <fullName evidence="9">Major facilitator superfamily domain-containing protein</fullName>
    </submittedName>
</protein>
<feature type="transmembrane region" description="Helical" evidence="7">
    <location>
        <begin position="29"/>
        <end position="51"/>
    </location>
</feature>
<dbReference type="InterPro" id="IPR020846">
    <property type="entry name" value="MFS_dom"/>
</dbReference>
<evidence type="ECO:0000256" key="4">
    <source>
        <dbReference type="ARBA" id="ARBA00022989"/>
    </source>
</evidence>
<feature type="transmembrane region" description="Helical" evidence="7">
    <location>
        <begin position="339"/>
        <end position="358"/>
    </location>
</feature>
<dbReference type="AlphaFoldDB" id="A0A5C3M8Y9"/>
<dbReference type="Gene3D" id="1.20.1250.20">
    <property type="entry name" value="MFS general substrate transporter like domains"/>
    <property type="match status" value="2"/>
</dbReference>
<evidence type="ECO:0000313" key="10">
    <source>
        <dbReference type="Proteomes" id="UP000308652"/>
    </source>
</evidence>
<dbReference type="GO" id="GO:0016020">
    <property type="term" value="C:membrane"/>
    <property type="evidence" value="ECO:0007669"/>
    <property type="project" value="UniProtKB-SubCell"/>
</dbReference>
<evidence type="ECO:0000256" key="5">
    <source>
        <dbReference type="ARBA" id="ARBA00023136"/>
    </source>
</evidence>
<feature type="transmembrane region" description="Helical" evidence="7">
    <location>
        <begin position="364"/>
        <end position="385"/>
    </location>
</feature>
<dbReference type="Proteomes" id="UP000308652">
    <property type="component" value="Unassembled WGS sequence"/>
</dbReference>
<dbReference type="InterPro" id="IPR011701">
    <property type="entry name" value="MFS"/>
</dbReference>
<dbReference type="SUPFAM" id="SSF103473">
    <property type="entry name" value="MFS general substrate transporter"/>
    <property type="match status" value="1"/>
</dbReference>
<feature type="transmembrane region" description="Helical" evidence="7">
    <location>
        <begin position="187"/>
        <end position="208"/>
    </location>
</feature>
<reference evidence="9 10" key="1">
    <citation type="journal article" date="2019" name="Nat. Ecol. Evol.">
        <title>Megaphylogeny resolves global patterns of mushroom evolution.</title>
        <authorList>
            <person name="Varga T."/>
            <person name="Krizsan K."/>
            <person name="Foldi C."/>
            <person name="Dima B."/>
            <person name="Sanchez-Garcia M."/>
            <person name="Sanchez-Ramirez S."/>
            <person name="Szollosi G.J."/>
            <person name="Szarkandi J.G."/>
            <person name="Papp V."/>
            <person name="Albert L."/>
            <person name="Andreopoulos W."/>
            <person name="Angelini C."/>
            <person name="Antonin V."/>
            <person name="Barry K.W."/>
            <person name="Bougher N.L."/>
            <person name="Buchanan P."/>
            <person name="Buyck B."/>
            <person name="Bense V."/>
            <person name="Catcheside P."/>
            <person name="Chovatia M."/>
            <person name="Cooper J."/>
            <person name="Damon W."/>
            <person name="Desjardin D."/>
            <person name="Finy P."/>
            <person name="Geml J."/>
            <person name="Haridas S."/>
            <person name="Hughes K."/>
            <person name="Justo A."/>
            <person name="Karasinski D."/>
            <person name="Kautmanova I."/>
            <person name="Kiss B."/>
            <person name="Kocsube S."/>
            <person name="Kotiranta H."/>
            <person name="LaButti K.M."/>
            <person name="Lechner B.E."/>
            <person name="Liimatainen K."/>
            <person name="Lipzen A."/>
            <person name="Lukacs Z."/>
            <person name="Mihaltcheva S."/>
            <person name="Morgado L.N."/>
            <person name="Niskanen T."/>
            <person name="Noordeloos M.E."/>
            <person name="Ohm R.A."/>
            <person name="Ortiz-Santana B."/>
            <person name="Ovrebo C."/>
            <person name="Racz N."/>
            <person name="Riley R."/>
            <person name="Savchenko A."/>
            <person name="Shiryaev A."/>
            <person name="Soop K."/>
            <person name="Spirin V."/>
            <person name="Szebenyi C."/>
            <person name="Tomsovsky M."/>
            <person name="Tulloss R.E."/>
            <person name="Uehling J."/>
            <person name="Grigoriev I.V."/>
            <person name="Vagvolgyi C."/>
            <person name="Papp T."/>
            <person name="Martin F.M."/>
            <person name="Miettinen O."/>
            <person name="Hibbett D.S."/>
            <person name="Nagy L.G."/>
        </authorList>
    </citation>
    <scope>NUCLEOTIDE SEQUENCE [LARGE SCALE GENOMIC DNA]</scope>
    <source>
        <strain evidence="9 10">CBS 166.37</strain>
    </source>
</reference>
<feature type="transmembrane region" description="Helical" evidence="7">
    <location>
        <begin position="99"/>
        <end position="116"/>
    </location>
</feature>
<evidence type="ECO:0000256" key="3">
    <source>
        <dbReference type="ARBA" id="ARBA00022692"/>
    </source>
</evidence>